<dbReference type="SMART" id="SM00079">
    <property type="entry name" value="PBPe"/>
    <property type="match status" value="1"/>
</dbReference>
<evidence type="ECO:0000256" key="7">
    <source>
        <dbReference type="ARBA" id="ARBA00023065"/>
    </source>
</evidence>
<keyword evidence="5" id="KW-0862">Zinc</keyword>
<evidence type="ECO:0000256" key="10">
    <source>
        <dbReference type="ARBA" id="ARBA00023180"/>
    </source>
</evidence>
<dbReference type="GO" id="GO:0046872">
    <property type="term" value="F:metal ion binding"/>
    <property type="evidence" value="ECO:0007669"/>
    <property type="project" value="UniProtKB-KW"/>
</dbReference>
<feature type="signal peptide" evidence="15">
    <location>
        <begin position="1"/>
        <end position="21"/>
    </location>
</feature>
<reference evidence="17 18" key="1">
    <citation type="submission" date="2024-04" db="EMBL/GenBank/DDBJ databases">
        <authorList>
            <person name="Waldvogel A.-M."/>
            <person name="Schoenle A."/>
        </authorList>
    </citation>
    <scope>NUCLEOTIDE SEQUENCE [LARGE SCALE GENOMIC DNA]</scope>
</reference>
<dbReference type="InterPro" id="IPR036116">
    <property type="entry name" value="FN3_sf"/>
</dbReference>
<evidence type="ECO:0000313" key="18">
    <source>
        <dbReference type="Proteomes" id="UP001497482"/>
    </source>
</evidence>
<keyword evidence="8 14" id="KW-0472">Membrane</keyword>
<evidence type="ECO:0000256" key="9">
    <source>
        <dbReference type="ARBA" id="ARBA00023170"/>
    </source>
</evidence>
<evidence type="ECO:0000256" key="6">
    <source>
        <dbReference type="ARBA" id="ARBA00022989"/>
    </source>
</evidence>
<keyword evidence="3 14" id="KW-0812">Transmembrane</keyword>
<evidence type="ECO:0000256" key="1">
    <source>
        <dbReference type="ARBA" id="ARBA00004141"/>
    </source>
</evidence>
<evidence type="ECO:0000256" key="15">
    <source>
        <dbReference type="SAM" id="SignalP"/>
    </source>
</evidence>
<evidence type="ECO:0000259" key="16">
    <source>
        <dbReference type="SMART" id="SM00079"/>
    </source>
</evidence>
<dbReference type="GO" id="GO:0016020">
    <property type="term" value="C:membrane"/>
    <property type="evidence" value="ECO:0007669"/>
    <property type="project" value="UniProtKB-SubCell"/>
</dbReference>
<accession>A0AAV2JJM9</accession>
<dbReference type="Gene3D" id="2.60.40.10">
    <property type="entry name" value="Immunoglobulins"/>
    <property type="match status" value="2"/>
</dbReference>
<dbReference type="SUPFAM" id="SSF49265">
    <property type="entry name" value="Fibronectin type III"/>
    <property type="match status" value="1"/>
</dbReference>
<organism evidence="17 18">
    <name type="scientific">Knipowitschia caucasica</name>
    <name type="common">Caucasian dwarf goby</name>
    <name type="synonym">Pomatoschistus caucasicus</name>
    <dbReference type="NCBI Taxonomy" id="637954"/>
    <lineage>
        <taxon>Eukaryota</taxon>
        <taxon>Metazoa</taxon>
        <taxon>Chordata</taxon>
        <taxon>Craniata</taxon>
        <taxon>Vertebrata</taxon>
        <taxon>Euteleostomi</taxon>
        <taxon>Actinopterygii</taxon>
        <taxon>Neopterygii</taxon>
        <taxon>Teleostei</taxon>
        <taxon>Neoteleostei</taxon>
        <taxon>Acanthomorphata</taxon>
        <taxon>Gobiaria</taxon>
        <taxon>Gobiiformes</taxon>
        <taxon>Gobioidei</taxon>
        <taxon>Gobiidae</taxon>
        <taxon>Gobiinae</taxon>
        <taxon>Knipowitschia</taxon>
    </lineage>
</organism>
<keyword evidence="18" id="KW-1185">Reference proteome</keyword>
<evidence type="ECO:0000256" key="14">
    <source>
        <dbReference type="SAM" id="Phobius"/>
    </source>
</evidence>
<keyword evidence="9" id="KW-0675">Receptor</keyword>
<feature type="transmembrane region" description="Helical" evidence="14">
    <location>
        <begin position="233"/>
        <end position="254"/>
    </location>
</feature>
<dbReference type="AlphaFoldDB" id="A0AAV2JJM9"/>
<dbReference type="Pfam" id="PF01108">
    <property type="entry name" value="Tissue_fac"/>
    <property type="match status" value="1"/>
</dbReference>
<feature type="domain" description="Ionotropic glutamate receptor C-terminal" evidence="16">
    <location>
        <begin position="147"/>
        <end position="333"/>
    </location>
</feature>
<dbReference type="InterPro" id="IPR015683">
    <property type="entry name" value="Ionotropic_Glu_rcpt"/>
</dbReference>
<dbReference type="InterPro" id="IPR013783">
    <property type="entry name" value="Ig-like_fold"/>
</dbReference>
<keyword evidence="7" id="KW-0406">Ion transport</keyword>
<dbReference type="EMBL" id="OZ035835">
    <property type="protein sequence ID" value="CAL1577829.1"/>
    <property type="molecule type" value="Genomic_DNA"/>
</dbReference>
<evidence type="ECO:0000256" key="5">
    <source>
        <dbReference type="ARBA" id="ARBA00022833"/>
    </source>
</evidence>
<evidence type="ECO:0000256" key="8">
    <source>
        <dbReference type="ARBA" id="ARBA00023136"/>
    </source>
</evidence>
<evidence type="ECO:0000256" key="12">
    <source>
        <dbReference type="ARBA" id="ARBA00023303"/>
    </source>
</evidence>
<feature type="compositionally biased region" description="Gly residues" evidence="13">
    <location>
        <begin position="394"/>
        <end position="430"/>
    </location>
</feature>
<keyword evidence="15" id="KW-0732">Signal</keyword>
<dbReference type="InterPro" id="IPR003961">
    <property type="entry name" value="FN3_dom"/>
</dbReference>
<keyword evidence="6 14" id="KW-1133">Transmembrane helix</keyword>
<keyword evidence="4" id="KW-0479">Metal-binding</keyword>
<keyword evidence="2" id="KW-0813">Transport</keyword>
<gene>
    <name evidence="17" type="ORF">KC01_LOCUS9114</name>
</gene>
<dbReference type="Proteomes" id="UP001497482">
    <property type="component" value="Chromosome 13"/>
</dbReference>
<dbReference type="GO" id="GO:0015276">
    <property type="term" value="F:ligand-gated monoatomic ion channel activity"/>
    <property type="evidence" value="ECO:0007669"/>
    <property type="project" value="InterPro"/>
</dbReference>
<sequence>MDKCASPLVFMLCCWIQMIGATVPPPTNVTLLCHNMQNTLLWSYEQLVPGLRFNVKVSSTIKPPVSLWVNSPATSIDLSEFSDPENEYMVQISAVMDSEKSEPVPKEAIEYSYFKDSIVPVTCSVDLPLVNLTSEDKLLLFSFTHPGLLYRTSHNNSKKRSLESSAALPEFVYHIDIVNQPETHKYHCTESVCQGKLPVHDSEKNYCLNISGEMKKMSVQATQQYCLKPLTTAGINVLAFILPVVLVLVVVVIVGSMVKLDAFIYDAAVLNYMAGRDEGCKLVTIGSGYIFATTGYGIAIQKESLWKRAIDLAILGLFGDGEMEELESLWLTGICHHEKNEVMSSQLDIDNMAGVFYMLGAAMALSLITFICEHWFYWQLRFCFMGEGGGGGGGGEWGDSGEGGGGGGWGGGGGGGVGGGGGWGEGGGGGGEKRERGGVGDRIGDQGGGALVMRSLGKEGLWFVFEGGMGVLGGGGGVVGGEGGGGGGVGVGGGGGDVGVGGVGGYIHVRLITLRGRAQGEAYMGGGWGVGFGGGGWGGGGGGWRGGGVGGNTYRGGEEGGGGRGEK</sequence>
<evidence type="ECO:0000256" key="3">
    <source>
        <dbReference type="ARBA" id="ARBA00022692"/>
    </source>
</evidence>
<dbReference type="PANTHER" id="PTHR18966">
    <property type="entry name" value="IONOTROPIC GLUTAMATE RECEPTOR"/>
    <property type="match status" value="1"/>
</dbReference>
<proteinExistence type="predicted"/>
<evidence type="ECO:0000256" key="2">
    <source>
        <dbReference type="ARBA" id="ARBA00022448"/>
    </source>
</evidence>
<dbReference type="SUPFAM" id="SSF53850">
    <property type="entry name" value="Periplasmic binding protein-like II"/>
    <property type="match status" value="1"/>
</dbReference>
<feature type="region of interest" description="Disordered" evidence="13">
    <location>
        <begin position="548"/>
        <end position="567"/>
    </location>
</feature>
<feature type="compositionally biased region" description="Basic and acidic residues" evidence="13">
    <location>
        <begin position="431"/>
        <end position="444"/>
    </location>
</feature>
<dbReference type="FunFam" id="3.40.190.10:FF:000009">
    <property type="entry name" value="Putative glutamate receptor ionotropic NMDA 2B"/>
    <property type="match status" value="1"/>
</dbReference>
<evidence type="ECO:0000256" key="11">
    <source>
        <dbReference type="ARBA" id="ARBA00023286"/>
    </source>
</evidence>
<keyword evidence="10" id="KW-0325">Glycoprotein</keyword>
<evidence type="ECO:0000256" key="13">
    <source>
        <dbReference type="SAM" id="MobiDB-lite"/>
    </source>
</evidence>
<feature type="region of interest" description="Disordered" evidence="13">
    <location>
        <begin position="394"/>
        <end position="444"/>
    </location>
</feature>
<protein>
    <recommendedName>
        <fullName evidence="16">Ionotropic glutamate receptor C-terminal domain-containing protein</fullName>
    </recommendedName>
</protein>
<keyword evidence="11" id="KW-1071">Ligand-gated ion channel</keyword>
<feature type="chain" id="PRO_5043785678" description="Ionotropic glutamate receptor C-terminal domain-containing protein" evidence="15">
    <location>
        <begin position="22"/>
        <end position="567"/>
    </location>
</feature>
<dbReference type="Gene3D" id="3.40.190.10">
    <property type="entry name" value="Periplasmic binding protein-like II"/>
    <property type="match status" value="2"/>
</dbReference>
<evidence type="ECO:0000256" key="4">
    <source>
        <dbReference type="ARBA" id="ARBA00022723"/>
    </source>
</evidence>
<dbReference type="InterPro" id="IPR001320">
    <property type="entry name" value="Iontro_rcpt_C"/>
</dbReference>
<comment type="subcellular location">
    <subcellularLocation>
        <location evidence="1">Membrane</location>
        <topology evidence="1">Multi-pass membrane protein</topology>
    </subcellularLocation>
</comment>
<name>A0AAV2JJM9_KNICA</name>
<evidence type="ECO:0000313" key="17">
    <source>
        <dbReference type="EMBL" id="CAL1577829.1"/>
    </source>
</evidence>
<feature type="transmembrane region" description="Helical" evidence="14">
    <location>
        <begin position="355"/>
        <end position="378"/>
    </location>
</feature>
<keyword evidence="12" id="KW-0407">Ion channel</keyword>